<reference evidence="3 4" key="1">
    <citation type="submission" date="2019-02" db="EMBL/GenBank/DDBJ databases">
        <title>Genomic Encyclopedia of Type Strains, Phase IV (KMG-IV): sequencing the most valuable type-strain genomes for metagenomic binning, comparative biology and taxonomic classification.</title>
        <authorList>
            <person name="Goeker M."/>
        </authorList>
    </citation>
    <scope>NUCLEOTIDE SEQUENCE [LARGE SCALE GENOMIC DNA]</scope>
    <source>
        <strain evidence="3 4">DSM 10617</strain>
    </source>
</reference>
<evidence type="ECO:0000313" key="3">
    <source>
        <dbReference type="EMBL" id="RZS47402.1"/>
    </source>
</evidence>
<comment type="caution">
    <text evidence="3">The sequence shown here is derived from an EMBL/GenBank/DDBJ whole genome shotgun (WGS) entry which is preliminary data.</text>
</comment>
<proteinExistence type="predicted"/>
<dbReference type="Proteomes" id="UP000293433">
    <property type="component" value="Unassembled WGS sequence"/>
</dbReference>
<protein>
    <submittedName>
        <fullName evidence="3">Putative salt-induced outer membrane protein</fullName>
    </submittedName>
</protein>
<dbReference type="InterPro" id="IPR007433">
    <property type="entry name" value="DUF481"/>
</dbReference>
<evidence type="ECO:0000256" key="1">
    <source>
        <dbReference type="SAM" id="MobiDB-lite"/>
    </source>
</evidence>
<feature type="signal peptide" evidence="2">
    <location>
        <begin position="1"/>
        <end position="26"/>
    </location>
</feature>
<evidence type="ECO:0000313" key="4">
    <source>
        <dbReference type="Proteomes" id="UP000293433"/>
    </source>
</evidence>
<dbReference type="EMBL" id="SGWV01000012">
    <property type="protein sequence ID" value="RZS47402.1"/>
    <property type="molecule type" value="Genomic_DNA"/>
</dbReference>
<dbReference type="RefSeq" id="WP_130483433.1">
    <property type="nucleotide sequence ID" value="NZ_SGWV01000012.1"/>
</dbReference>
<accession>A0A4Q7LDN0</accession>
<feature type="region of interest" description="Disordered" evidence="1">
    <location>
        <begin position="48"/>
        <end position="70"/>
    </location>
</feature>
<evidence type="ECO:0000256" key="2">
    <source>
        <dbReference type="SAM" id="SignalP"/>
    </source>
</evidence>
<dbReference type="Pfam" id="PF04338">
    <property type="entry name" value="DUF481"/>
    <property type="match status" value="1"/>
</dbReference>
<feature type="compositionally biased region" description="Pro residues" evidence="1">
    <location>
        <begin position="50"/>
        <end position="67"/>
    </location>
</feature>
<dbReference type="OrthoDB" id="9152805at2"/>
<name>A0A4Q7LDN0_9BURK</name>
<organism evidence="3 4">
    <name type="scientific">Sphaerotilus mobilis</name>
    <dbReference type="NCBI Taxonomy" id="47994"/>
    <lineage>
        <taxon>Bacteria</taxon>
        <taxon>Pseudomonadati</taxon>
        <taxon>Pseudomonadota</taxon>
        <taxon>Betaproteobacteria</taxon>
        <taxon>Burkholderiales</taxon>
        <taxon>Sphaerotilaceae</taxon>
        <taxon>Sphaerotilus</taxon>
    </lineage>
</organism>
<dbReference type="AlphaFoldDB" id="A0A4Q7LDN0"/>
<keyword evidence="2" id="KW-0732">Signal</keyword>
<gene>
    <name evidence="3" type="ORF">EV685_3605</name>
</gene>
<keyword evidence="4" id="KW-1185">Reference proteome</keyword>
<feature type="chain" id="PRO_5020329150" evidence="2">
    <location>
        <begin position="27"/>
        <end position="322"/>
    </location>
</feature>
<sequence length="322" mass="35317">MPDLFSRRLSGLCAAFACCATLPALAQSVPAIEQDVLPEPVITPAAPVAVPAPAPRPPEPPTEPPGAPVVRSATKPVRQVDGLGIVDLSSPAPEERHPEPLPEAPAIRLDAGFTFSTTSGGSTTRRYAGDGEVEYRYTRTEIAGALRFNREYVRVAGGGSSVDGDEYDGNVAWRTWLSDNPFYGFISPRSRYNRYGYFRSSQSLRIGLGRRWEPQPGNSYTLEAGPGLRWARQQNGDNVTEGLYTLSAKVDLAVSESLGFKFSVVDERSTRENYRTLATSLRSRLTERVWIKLEYAFRRAFPFDAAPSSAETSLDAGLTYRF</sequence>